<name>A0ABV1VV54_9ACTN</name>
<dbReference type="InterPro" id="IPR028081">
    <property type="entry name" value="Leu-bd"/>
</dbReference>
<keyword evidence="6" id="KW-1185">Reference proteome</keyword>
<dbReference type="Pfam" id="PF13458">
    <property type="entry name" value="Peripla_BP_6"/>
    <property type="match status" value="1"/>
</dbReference>
<evidence type="ECO:0000256" key="2">
    <source>
        <dbReference type="ARBA" id="ARBA00022729"/>
    </source>
</evidence>
<dbReference type="InterPro" id="IPR051010">
    <property type="entry name" value="BCAA_transport"/>
</dbReference>
<dbReference type="Gene3D" id="3.40.50.2300">
    <property type="match status" value="2"/>
</dbReference>
<proteinExistence type="inferred from homology"/>
<feature type="domain" description="Leucine-binding protein" evidence="4">
    <location>
        <begin position="40"/>
        <end position="365"/>
    </location>
</feature>
<evidence type="ECO:0000313" key="6">
    <source>
        <dbReference type="Proteomes" id="UP001458415"/>
    </source>
</evidence>
<feature type="chain" id="PRO_5045728436" evidence="3">
    <location>
        <begin position="25"/>
        <end position="389"/>
    </location>
</feature>
<feature type="signal peptide" evidence="3">
    <location>
        <begin position="1"/>
        <end position="24"/>
    </location>
</feature>
<organism evidence="5 6">
    <name type="scientific">Streptomyces carpinensis</name>
    <dbReference type="NCBI Taxonomy" id="66369"/>
    <lineage>
        <taxon>Bacteria</taxon>
        <taxon>Bacillati</taxon>
        <taxon>Actinomycetota</taxon>
        <taxon>Actinomycetes</taxon>
        <taxon>Kitasatosporales</taxon>
        <taxon>Streptomycetaceae</taxon>
        <taxon>Streptomyces</taxon>
    </lineage>
</organism>
<protein>
    <submittedName>
        <fullName evidence="5">ABC transporter substrate-binding protein</fullName>
    </submittedName>
</protein>
<evidence type="ECO:0000259" key="4">
    <source>
        <dbReference type="Pfam" id="PF13458"/>
    </source>
</evidence>
<accession>A0ABV1VV54</accession>
<dbReference type="SUPFAM" id="SSF53822">
    <property type="entry name" value="Periplasmic binding protein-like I"/>
    <property type="match status" value="1"/>
</dbReference>
<keyword evidence="2 3" id="KW-0732">Signal</keyword>
<comment type="similarity">
    <text evidence="1">Belongs to the leucine-binding protein family.</text>
</comment>
<evidence type="ECO:0000256" key="3">
    <source>
        <dbReference type="SAM" id="SignalP"/>
    </source>
</evidence>
<dbReference type="PANTHER" id="PTHR30483">
    <property type="entry name" value="LEUCINE-SPECIFIC-BINDING PROTEIN"/>
    <property type="match status" value="1"/>
</dbReference>
<gene>
    <name evidence="5" type="ORF">ABT317_01745</name>
</gene>
<dbReference type="InterPro" id="IPR028082">
    <property type="entry name" value="Peripla_BP_I"/>
</dbReference>
<dbReference type="Proteomes" id="UP001458415">
    <property type="component" value="Unassembled WGS sequence"/>
</dbReference>
<evidence type="ECO:0000313" key="5">
    <source>
        <dbReference type="EMBL" id="MER6975806.1"/>
    </source>
</evidence>
<dbReference type="EMBL" id="JBEPCU010000011">
    <property type="protein sequence ID" value="MER6975806.1"/>
    <property type="molecule type" value="Genomic_DNA"/>
</dbReference>
<sequence length="389" mass="40317">MFKRRGMAAGAVAAVIALTMSACGSDSGGAVAGGGLPATVHILSIKEMTGAVAFAGTSGEKGLQLAVEEVNKQKFLGSTTIKVDTQDSGYNAQTAASLASQGIANKKYSVISGPLSSQQAAAVAPLAQKGKTPTVFVQAASDGILVGDYIYRVTAPQPSFYAANVGPYMQKKNVKSVSILYNAGSPTIAELATKTIPDMAAKYGFKIKATSSVQLSTQDFASPISKLVATKPDAAVLLLVGSQNPAAMTQLRQAGFTGEVFGNQSSGGNNLKSAGKDGVGVVWATDFNPAQDDPGSQKFVAAYKKKYGEEPLDYAAEAYDSVWLIARALKEAGSADRQELQKALDKVAQAGFEGAQGTLSFVNRDLRLPGVLVQWDGSKEVMLSKAGQP</sequence>
<dbReference type="PANTHER" id="PTHR30483:SF6">
    <property type="entry name" value="PERIPLASMIC BINDING PROTEIN OF ABC TRANSPORTER FOR NATURAL AMINO ACIDS"/>
    <property type="match status" value="1"/>
</dbReference>
<dbReference type="PROSITE" id="PS51257">
    <property type="entry name" value="PROKAR_LIPOPROTEIN"/>
    <property type="match status" value="1"/>
</dbReference>
<comment type="caution">
    <text evidence="5">The sequence shown here is derived from an EMBL/GenBank/DDBJ whole genome shotgun (WGS) entry which is preliminary data.</text>
</comment>
<reference evidence="5 6" key="1">
    <citation type="submission" date="2024-06" db="EMBL/GenBank/DDBJ databases">
        <title>The Natural Products Discovery Center: Release of the First 8490 Sequenced Strains for Exploring Actinobacteria Biosynthetic Diversity.</title>
        <authorList>
            <person name="Kalkreuter E."/>
            <person name="Kautsar S.A."/>
            <person name="Yang D."/>
            <person name="Bader C.D."/>
            <person name="Teijaro C.N."/>
            <person name="Fluegel L."/>
            <person name="Davis C.M."/>
            <person name="Simpson J.R."/>
            <person name="Lauterbach L."/>
            <person name="Steele A.D."/>
            <person name="Gui C."/>
            <person name="Meng S."/>
            <person name="Li G."/>
            <person name="Viehrig K."/>
            <person name="Ye F."/>
            <person name="Su P."/>
            <person name="Kiefer A.F."/>
            <person name="Nichols A."/>
            <person name="Cepeda A.J."/>
            <person name="Yan W."/>
            <person name="Fan B."/>
            <person name="Jiang Y."/>
            <person name="Adhikari A."/>
            <person name="Zheng C.-J."/>
            <person name="Schuster L."/>
            <person name="Cowan T.M."/>
            <person name="Smanski M.J."/>
            <person name="Chevrette M.G."/>
            <person name="De Carvalho L.P.S."/>
            <person name="Shen B."/>
        </authorList>
    </citation>
    <scope>NUCLEOTIDE SEQUENCE [LARGE SCALE GENOMIC DNA]</scope>
    <source>
        <strain evidence="5 6">NPDC000634</strain>
    </source>
</reference>
<evidence type="ECO:0000256" key="1">
    <source>
        <dbReference type="ARBA" id="ARBA00010062"/>
    </source>
</evidence>